<evidence type="ECO:0000259" key="1">
    <source>
        <dbReference type="PROSITE" id="PS50106"/>
    </source>
</evidence>
<dbReference type="PANTHER" id="PTHR46900:SF4">
    <property type="entry name" value="FERM AND PDZ DOMAIN CONTAINING 2"/>
    <property type="match status" value="1"/>
</dbReference>
<dbReference type="Gene3D" id="2.30.42.10">
    <property type="match status" value="1"/>
</dbReference>
<sequence>MANRFYIVLIEDDFSFCTTSGLVAGFVIVGEDSTGKLDLGIFIASIVPDGPADKDGRIKPGGRLISLNKTSLEGVTFSDAATILQNSPDEVELIVSQPKRKSRFMIN</sequence>
<dbReference type="SMART" id="SM00228">
    <property type="entry name" value="PDZ"/>
    <property type="match status" value="1"/>
</dbReference>
<dbReference type="PROSITE" id="PS50106">
    <property type="entry name" value="PDZ"/>
    <property type="match status" value="1"/>
</dbReference>
<proteinExistence type="predicted"/>
<dbReference type="Ensembl" id="ENSORLT00015005488.1">
    <property type="protein sequence ID" value="ENSORLP00015025396.1"/>
    <property type="gene ID" value="ENSORLG00015006484.1"/>
</dbReference>
<name>A0A3P9IZQ3_ORYLA</name>
<dbReference type="PANTHER" id="PTHR46900">
    <property type="entry name" value="TYROSINE-PROTEIN PHOSPHATASE NON-RECEPTOR TYPE 13"/>
    <property type="match status" value="1"/>
</dbReference>
<reference evidence="2" key="3">
    <citation type="submission" date="2025-08" db="UniProtKB">
        <authorList>
            <consortium name="Ensembl"/>
        </authorList>
    </citation>
    <scope>IDENTIFICATION</scope>
    <source>
        <strain evidence="2">HSOK</strain>
    </source>
</reference>
<organism evidence="2 3">
    <name type="scientific">Oryzias latipes</name>
    <name type="common">Japanese rice fish</name>
    <name type="synonym">Japanese killifish</name>
    <dbReference type="NCBI Taxonomy" id="8090"/>
    <lineage>
        <taxon>Eukaryota</taxon>
        <taxon>Metazoa</taxon>
        <taxon>Chordata</taxon>
        <taxon>Craniata</taxon>
        <taxon>Vertebrata</taxon>
        <taxon>Euteleostomi</taxon>
        <taxon>Actinopterygii</taxon>
        <taxon>Neopterygii</taxon>
        <taxon>Teleostei</taxon>
        <taxon>Neoteleostei</taxon>
        <taxon>Acanthomorphata</taxon>
        <taxon>Ovalentaria</taxon>
        <taxon>Atherinomorphae</taxon>
        <taxon>Beloniformes</taxon>
        <taxon>Adrianichthyidae</taxon>
        <taxon>Oryziinae</taxon>
        <taxon>Oryzias</taxon>
    </lineage>
</organism>
<dbReference type="Proteomes" id="UP000265200">
    <property type="component" value="Chromosome 15"/>
</dbReference>
<reference evidence="2 3" key="2">
    <citation type="submission" date="2017-04" db="EMBL/GenBank/DDBJ databases">
        <title>CpG methylation of centromeres and impact of large insertions on vertebrate speciation.</title>
        <authorList>
            <person name="Ichikawa K."/>
            <person name="Yoshimura J."/>
            <person name="Morishita S."/>
        </authorList>
    </citation>
    <scope>NUCLEOTIDE SEQUENCE</scope>
    <source>
        <strain evidence="2 3">HSOK</strain>
    </source>
</reference>
<feature type="domain" description="PDZ" evidence="1">
    <location>
        <begin position="6"/>
        <end position="99"/>
    </location>
</feature>
<evidence type="ECO:0000313" key="3">
    <source>
        <dbReference type="Proteomes" id="UP000265200"/>
    </source>
</evidence>
<dbReference type="SUPFAM" id="SSF50156">
    <property type="entry name" value="PDZ domain-like"/>
    <property type="match status" value="1"/>
</dbReference>
<dbReference type="InterPro" id="IPR001478">
    <property type="entry name" value="PDZ"/>
</dbReference>
<dbReference type="AlphaFoldDB" id="A0A3P9IZQ3"/>
<reference key="1">
    <citation type="journal article" date="2007" name="Nature">
        <title>The medaka draft genome and insights into vertebrate genome evolution.</title>
        <authorList>
            <person name="Kasahara M."/>
            <person name="Naruse K."/>
            <person name="Sasaki S."/>
            <person name="Nakatani Y."/>
            <person name="Qu W."/>
            <person name="Ahsan B."/>
            <person name="Yamada T."/>
            <person name="Nagayasu Y."/>
            <person name="Doi K."/>
            <person name="Kasai Y."/>
            <person name="Jindo T."/>
            <person name="Kobayashi D."/>
            <person name="Shimada A."/>
            <person name="Toyoda A."/>
            <person name="Kuroki Y."/>
            <person name="Fujiyama A."/>
            <person name="Sasaki T."/>
            <person name="Shimizu A."/>
            <person name="Asakawa S."/>
            <person name="Shimizu N."/>
            <person name="Hashimoto S."/>
            <person name="Yang J."/>
            <person name="Lee Y."/>
            <person name="Matsushima K."/>
            <person name="Sugano S."/>
            <person name="Sakaizumi M."/>
            <person name="Narita T."/>
            <person name="Ohishi K."/>
            <person name="Haga S."/>
            <person name="Ohta F."/>
            <person name="Nomoto H."/>
            <person name="Nogata K."/>
            <person name="Morishita T."/>
            <person name="Endo T."/>
            <person name="Shin-I T."/>
            <person name="Takeda H."/>
            <person name="Morishita S."/>
            <person name="Kohara Y."/>
        </authorList>
    </citation>
    <scope>NUCLEOTIDE SEQUENCE [LARGE SCALE GENOMIC DNA]</scope>
    <source>
        <strain>Hd-rR</strain>
    </source>
</reference>
<evidence type="ECO:0000313" key="2">
    <source>
        <dbReference type="Ensembl" id="ENSORLP00015025396.1"/>
    </source>
</evidence>
<reference evidence="2" key="4">
    <citation type="submission" date="2025-09" db="UniProtKB">
        <authorList>
            <consortium name="Ensembl"/>
        </authorList>
    </citation>
    <scope>IDENTIFICATION</scope>
    <source>
        <strain evidence="2">HSOK</strain>
    </source>
</reference>
<protein>
    <recommendedName>
        <fullName evidence="1">PDZ domain-containing protein</fullName>
    </recommendedName>
</protein>
<dbReference type="Pfam" id="PF00595">
    <property type="entry name" value="PDZ"/>
    <property type="match status" value="1"/>
</dbReference>
<dbReference type="InterPro" id="IPR036034">
    <property type="entry name" value="PDZ_sf"/>
</dbReference>
<dbReference type="InterPro" id="IPR052074">
    <property type="entry name" value="NonRcpt_TyrProt_Phosphatase"/>
</dbReference>
<accession>A0A3P9IZQ3</accession>